<dbReference type="AlphaFoldDB" id="A0A9J6CRE7"/>
<dbReference type="InterPro" id="IPR036249">
    <property type="entry name" value="Thioredoxin-like_sf"/>
</dbReference>
<reference evidence="3" key="1">
    <citation type="submission" date="2021-03" db="EMBL/GenBank/DDBJ databases">
        <title>Chromosome level genome of the anhydrobiotic midge Polypedilum vanderplanki.</title>
        <authorList>
            <person name="Yoshida Y."/>
            <person name="Kikawada T."/>
            <person name="Gusev O."/>
        </authorList>
    </citation>
    <scope>NUCLEOTIDE SEQUENCE</scope>
    <source>
        <strain evidence="3">NIAS01</strain>
        <tissue evidence="3">Whole body or cell culture</tissue>
    </source>
</reference>
<dbReference type="PANTHER" id="PTHR43917:SF8">
    <property type="entry name" value="GH16740P-RELATED"/>
    <property type="match status" value="1"/>
</dbReference>
<evidence type="ECO:0000313" key="4">
    <source>
        <dbReference type="Proteomes" id="UP001107558"/>
    </source>
</evidence>
<evidence type="ECO:0000259" key="2">
    <source>
        <dbReference type="PROSITE" id="PS50404"/>
    </source>
</evidence>
<comment type="caution">
    <text evidence="3">The sequence shown here is derived from an EMBL/GenBank/DDBJ whole genome shotgun (WGS) entry which is preliminary data.</text>
</comment>
<dbReference type="GO" id="GO:0006749">
    <property type="term" value="P:glutathione metabolic process"/>
    <property type="evidence" value="ECO:0007669"/>
    <property type="project" value="TreeGrafter"/>
</dbReference>
<protein>
    <recommendedName>
        <fullName evidence="2">GST N-terminal domain-containing protein</fullName>
    </recommendedName>
</protein>
<dbReference type="InterPro" id="IPR036282">
    <property type="entry name" value="Glutathione-S-Trfase_C_sf"/>
</dbReference>
<dbReference type="GO" id="GO:0005737">
    <property type="term" value="C:cytoplasm"/>
    <property type="evidence" value="ECO:0007669"/>
    <property type="project" value="TreeGrafter"/>
</dbReference>
<dbReference type="PANTHER" id="PTHR43917">
    <property type="match status" value="1"/>
</dbReference>
<evidence type="ECO:0000313" key="3">
    <source>
        <dbReference type="EMBL" id="KAG5684922.1"/>
    </source>
</evidence>
<dbReference type="InterPro" id="IPR004045">
    <property type="entry name" value="Glutathione_S-Trfase_N"/>
</dbReference>
<keyword evidence="4" id="KW-1185">Reference proteome</keyword>
<dbReference type="SUPFAM" id="SSF52833">
    <property type="entry name" value="Thioredoxin-like"/>
    <property type="match status" value="1"/>
</dbReference>
<dbReference type="PROSITE" id="PS50404">
    <property type="entry name" value="GST_NTER"/>
    <property type="match status" value="1"/>
</dbReference>
<dbReference type="Proteomes" id="UP001107558">
    <property type="component" value="Chromosome 1"/>
</dbReference>
<sequence>MNFKAVNRFQKVPCIVDGDFQLSESVAIFRYLIETRNGVAENWYPKELKTRALVDEFLEYQHNAVRLSLCYHGERILATKEISFADVLAACELEQPKMAVINTFEGRPKLTKWYERVKEVTNPYYDEAHVIVNKVIQKNKSKIEHSFNYDPEVEVSEINHDVLFREGNYNRNVTFTPRMLLLDLKEFFSDNRLTSRGFLKEFQNDEISQVNEVPVMTSVQNSNELSNTLENLYTQVERGKLAKIPRFIDAGLEKEGYKRIAGTITCFLKNNMMITNFVNFFSKY</sequence>
<comment type="similarity">
    <text evidence="1">Belongs to the GST superfamily.</text>
</comment>
<evidence type="ECO:0000256" key="1">
    <source>
        <dbReference type="RuleBase" id="RU003494"/>
    </source>
</evidence>
<dbReference type="SUPFAM" id="SSF47616">
    <property type="entry name" value="GST C-terminal domain-like"/>
    <property type="match status" value="1"/>
</dbReference>
<dbReference type="OrthoDB" id="422574at2759"/>
<feature type="domain" description="GST N-terminal" evidence="2">
    <location>
        <begin position="1"/>
        <end position="40"/>
    </location>
</feature>
<name>A0A9J6CRE7_POLVA</name>
<organism evidence="3 4">
    <name type="scientific">Polypedilum vanderplanki</name>
    <name type="common">Sleeping chironomid midge</name>
    <dbReference type="NCBI Taxonomy" id="319348"/>
    <lineage>
        <taxon>Eukaryota</taxon>
        <taxon>Metazoa</taxon>
        <taxon>Ecdysozoa</taxon>
        <taxon>Arthropoda</taxon>
        <taxon>Hexapoda</taxon>
        <taxon>Insecta</taxon>
        <taxon>Pterygota</taxon>
        <taxon>Neoptera</taxon>
        <taxon>Endopterygota</taxon>
        <taxon>Diptera</taxon>
        <taxon>Nematocera</taxon>
        <taxon>Chironomoidea</taxon>
        <taxon>Chironomidae</taxon>
        <taxon>Chironominae</taxon>
        <taxon>Polypedilum</taxon>
        <taxon>Polypedilum</taxon>
    </lineage>
</organism>
<dbReference type="EMBL" id="JADBJN010000001">
    <property type="protein sequence ID" value="KAG5684922.1"/>
    <property type="molecule type" value="Genomic_DNA"/>
</dbReference>
<dbReference type="Gene3D" id="3.40.30.10">
    <property type="entry name" value="Glutaredoxin"/>
    <property type="match status" value="1"/>
</dbReference>
<dbReference type="Pfam" id="PF02798">
    <property type="entry name" value="GST_N"/>
    <property type="match status" value="1"/>
</dbReference>
<gene>
    <name evidence="3" type="ORF">PVAND_014130</name>
</gene>
<dbReference type="InterPro" id="IPR004046">
    <property type="entry name" value="GST_C"/>
</dbReference>
<dbReference type="Pfam" id="PF00043">
    <property type="entry name" value="GST_C"/>
    <property type="match status" value="1"/>
</dbReference>
<proteinExistence type="inferred from homology"/>
<dbReference type="Gene3D" id="1.20.1050.10">
    <property type="match status" value="2"/>
</dbReference>
<dbReference type="InterPro" id="IPR019605">
    <property type="entry name" value="Misato_II_tubulin-like"/>
</dbReference>
<dbReference type="InterPro" id="IPR051369">
    <property type="entry name" value="GST_Theta"/>
</dbReference>
<dbReference type="GO" id="GO:0004364">
    <property type="term" value="F:glutathione transferase activity"/>
    <property type="evidence" value="ECO:0007669"/>
    <property type="project" value="TreeGrafter"/>
</dbReference>
<accession>A0A9J6CRE7</accession>
<dbReference type="Pfam" id="PF10644">
    <property type="entry name" value="Misat_Tub_SegII"/>
    <property type="match status" value="1"/>
</dbReference>